<name>A0A8H9GPZ2_9DEIO</name>
<reference evidence="2" key="1">
    <citation type="journal article" date="2019" name="Int. J. Syst. Evol. Microbiol.">
        <title>The Global Catalogue of Microorganisms (GCM) 10K type strain sequencing project: providing services to taxonomists for standard genome sequencing and annotation.</title>
        <authorList>
            <consortium name="The Broad Institute Genomics Platform"/>
            <consortium name="The Broad Institute Genome Sequencing Center for Infectious Disease"/>
            <person name="Wu L."/>
            <person name="Ma J."/>
        </authorList>
    </citation>
    <scope>NUCLEOTIDE SEQUENCE [LARGE SCALE GENOMIC DNA]</scope>
    <source>
        <strain evidence="2">JCM 31047</strain>
    </source>
</reference>
<evidence type="ECO:0000313" key="1">
    <source>
        <dbReference type="EMBL" id="GGM45339.1"/>
    </source>
</evidence>
<comment type="caution">
    <text evidence="1">The sequence shown here is derived from an EMBL/GenBank/DDBJ whole genome shotgun (WGS) entry which is preliminary data.</text>
</comment>
<gene>
    <name evidence="1" type="ORF">GCM10008956_22020</name>
</gene>
<dbReference type="AlphaFoldDB" id="A0A8H9GPZ2"/>
<evidence type="ECO:0000313" key="2">
    <source>
        <dbReference type="Proteomes" id="UP000600547"/>
    </source>
</evidence>
<dbReference type="PANTHER" id="PTHR40518:SF1">
    <property type="entry name" value="ACETOACETATE DECARBOXYLASE"/>
    <property type="match status" value="1"/>
</dbReference>
<dbReference type="Proteomes" id="UP000600547">
    <property type="component" value="Unassembled WGS sequence"/>
</dbReference>
<sequence>MRAGYTLPGVSDAPWNLTGRGVVAAYGGQEAGALMLVRYAASGVGPYDELLWVSLGGEPQVTRIVVSTQQSVVWGRRNWAIPKSRADFAWEGVPGREQVRVTQDGRLLAHLSVRAWGPPVPVTTAVMPAAWRTLTQPPLPEAEDRPSLLTTVSASGRVRPARLSVIGGDFHPALLERRPLLTVAVPGFRMVFPAARARPA</sequence>
<proteinExistence type="predicted"/>
<accession>A0A8H9GPZ2</accession>
<evidence type="ECO:0008006" key="3">
    <source>
        <dbReference type="Google" id="ProtNLM"/>
    </source>
</evidence>
<dbReference type="PANTHER" id="PTHR40518">
    <property type="entry name" value="ACETOACETATE DECARBOXYLASE"/>
    <property type="match status" value="1"/>
</dbReference>
<keyword evidence="2" id="KW-1185">Reference proteome</keyword>
<dbReference type="SUPFAM" id="SSF160104">
    <property type="entry name" value="Acetoacetate decarboxylase-like"/>
    <property type="match status" value="1"/>
</dbReference>
<dbReference type="InterPro" id="IPR023375">
    <property type="entry name" value="ADC_dom_sf"/>
</dbReference>
<organism evidence="1 2">
    <name type="scientific">Deinococcus arenae</name>
    <dbReference type="NCBI Taxonomy" id="1452751"/>
    <lineage>
        <taxon>Bacteria</taxon>
        <taxon>Thermotogati</taxon>
        <taxon>Deinococcota</taxon>
        <taxon>Deinococci</taxon>
        <taxon>Deinococcales</taxon>
        <taxon>Deinococcaceae</taxon>
        <taxon>Deinococcus</taxon>
    </lineage>
</organism>
<dbReference type="EMBL" id="BMQG01000006">
    <property type="protein sequence ID" value="GGM45339.1"/>
    <property type="molecule type" value="Genomic_DNA"/>
</dbReference>
<protein>
    <recommendedName>
        <fullName evidence="3">Acetoacetate decarboxylase</fullName>
    </recommendedName>
</protein>
<dbReference type="Gene3D" id="2.40.400.10">
    <property type="entry name" value="Acetoacetate decarboxylase-like"/>
    <property type="match status" value="1"/>
</dbReference>